<evidence type="ECO:0000313" key="10">
    <source>
        <dbReference type="Proteomes" id="UP000292685"/>
    </source>
</evidence>
<evidence type="ECO:0000256" key="2">
    <source>
        <dbReference type="ARBA" id="ARBA00008610"/>
    </source>
</evidence>
<comment type="caution">
    <text evidence="9">The sequence shown here is derived from an EMBL/GenBank/DDBJ whole genome shotgun (WGS) entry which is preliminary data.</text>
</comment>
<dbReference type="Gene3D" id="3.40.50.2300">
    <property type="match status" value="2"/>
</dbReference>
<dbReference type="PROSITE" id="PS51257">
    <property type="entry name" value="PROKAR_LIPOPROTEIN"/>
    <property type="match status" value="1"/>
</dbReference>
<feature type="domain" description="ABC transporter substrate-binding protein PnrA-like" evidence="8">
    <location>
        <begin position="48"/>
        <end position="320"/>
    </location>
</feature>
<gene>
    <name evidence="9" type="ORF">EV380_1723</name>
</gene>
<dbReference type="GO" id="GO:0005886">
    <property type="term" value="C:plasma membrane"/>
    <property type="evidence" value="ECO:0007669"/>
    <property type="project" value="UniProtKB-SubCell"/>
</dbReference>
<keyword evidence="4 7" id="KW-0732">Signal</keyword>
<keyword evidence="3" id="KW-1003">Cell membrane</keyword>
<dbReference type="EMBL" id="SHLA01000001">
    <property type="protein sequence ID" value="RZU62134.1"/>
    <property type="molecule type" value="Genomic_DNA"/>
</dbReference>
<reference evidence="9 10" key="1">
    <citation type="submission" date="2019-02" db="EMBL/GenBank/DDBJ databases">
        <title>Sequencing the genomes of 1000 actinobacteria strains.</title>
        <authorList>
            <person name="Klenk H.-P."/>
        </authorList>
    </citation>
    <scope>NUCLEOTIDE SEQUENCE [LARGE SCALE GENOMIC DNA]</scope>
    <source>
        <strain evidence="9 10">DSM 17364</strain>
    </source>
</reference>
<evidence type="ECO:0000256" key="6">
    <source>
        <dbReference type="ARBA" id="ARBA00023288"/>
    </source>
</evidence>
<evidence type="ECO:0000256" key="5">
    <source>
        <dbReference type="ARBA" id="ARBA00023136"/>
    </source>
</evidence>
<dbReference type="CDD" id="cd06354">
    <property type="entry name" value="PBP1_PrnA-like"/>
    <property type="match status" value="1"/>
</dbReference>
<keyword evidence="5" id="KW-0472">Membrane</keyword>
<evidence type="ECO:0000313" key="9">
    <source>
        <dbReference type="EMBL" id="RZU62134.1"/>
    </source>
</evidence>
<dbReference type="RefSeq" id="WP_242607549.1">
    <property type="nucleotide sequence ID" value="NZ_SHLA01000001.1"/>
</dbReference>
<dbReference type="AlphaFoldDB" id="A0A4Q8ADC6"/>
<protein>
    <submittedName>
        <fullName evidence="9">Nucleoside-binding protein</fullName>
    </submittedName>
</protein>
<keyword evidence="10" id="KW-1185">Reference proteome</keyword>
<dbReference type="InterPro" id="IPR003760">
    <property type="entry name" value="PnrA-like"/>
</dbReference>
<evidence type="ECO:0000259" key="8">
    <source>
        <dbReference type="Pfam" id="PF02608"/>
    </source>
</evidence>
<comment type="subcellular location">
    <subcellularLocation>
        <location evidence="1">Cell membrane</location>
        <topology evidence="1">Lipid-anchor</topology>
    </subcellularLocation>
</comment>
<feature type="signal peptide" evidence="7">
    <location>
        <begin position="1"/>
        <end position="26"/>
    </location>
</feature>
<evidence type="ECO:0000256" key="4">
    <source>
        <dbReference type="ARBA" id="ARBA00022729"/>
    </source>
</evidence>
<feature type="chain" id="PRO_5039092742" evidence="7">
    <location>
        <begin position="27"/>
        <end position="353"/>
    </location>
</feature>
<accession>A0A4Q8ADC6</accession>
<evidence type="ECO:0000256" key="3">
    <source>
        <dbReference type="ARBA" id="ARBA00022475"/>
    </source>
</evidence>
<proteinExistence type="inferred from homology"/>
<evidence type="ECO:0000256" key="7">
    <source>
        <dbReference type="SAM" id="SignalP"/>
    </source>
</evidence>
<keyword evidence="6" id="KW-0449">Lipoprotein</keyword>
<name>A0A4Q8ADC6_9MICC</name>
<organism evidence="9 10">
    <name type="scientific">Zhihengliuella halotolerans</name>
    <dbReference type="NCBI Taxonomy" id="370736"/>
    <lineage>
        <taxon>Bacteria</taxon>
        <taxon>Bacillati</taxon>
        <taxon>Actinomycetota</taxon>
        <taxon>Actinomycetes</taxon>
        <taxon>Micrococcales</taxon>
        <taxon>Micrococcaceae</taxon>
        <taxon>Zhihengliuella</taxon>
    </lineage>
</organism>
<dbReference type="InterPro" id="IPR050957">
    <property type="entry name" value="BMP_lipoprotein"/>
</dbReference>
<dbReference type="PANTHER" id="PTHR34296">
    <property type="entry name" value="TRANSCRIPTIONAL ACTIVATOR PROTEIN MED"/>
    <property type="match status" value="1"/>
</dbReference>
<dbReference type="Proteomes" id="UP000292685">
    <property type="component" value="Unassembled WGS sequence"/>
</dbReference>
<comment type="similarity">
    <text evidence="2">Belongs to the BMP lipoprotein family.</text>
</comment>
<evidence type="ECO:0000256" key="1">
    <source>
        <dbReference type="ARBA" id="ARBA00004193"/>
    </source>
</evidence>
<dbReference type="InterPro" id="IPR028082">
    <property type="entry name" value="Peripla_BP_I"/>
</dbReference>
<dbReference type="SUPFAM" id="SSF53822">
    <property type="entry name" value="Periplasmic binding protein-like I"/>
    <property type="match status" value="1"/>
</dbReference>
<dbReference type="PANTHER" id="PTHR34296:SF2">
    <property type="entry name" value="ABC TRANSPORTER GUANOSINE-BINDING PROTEIN NUPN"/>
    <property type="match status" value="1"/>
</dbReference>
<sequence>MKNSLRIKRSTGVAAAVLGVSALVLSACGAAPEEGNGGDVEPIDYTACMVSDEGGFDDGSFNQASHEGLTRAKDELGVETREAESNASTDMGPNIDQMVDAGCNMIITAGFMFEDLPLNAAEANPETKFAVVDYGYETVPENMRTLNYNTAEAAYLAGYVAAAYSKSGKVGTFGGAEISTVTDFMFGFENGVERYNEDNDADVEVEGVDTFVGDFSNTVKAKQISENFLQSGVDVLMPVAGPLGQTAVDAVNESASEDDAVVWVDTDGHEYANGGDTAVLTSVMKNMGLTVFESIEQDVNEEFASEAYVGTLENEGVGIAPFYDFEADLPDGLQGELDALRAEIIAGEVDPLD</sequence>
<dbReference type="Pfam" id="PF02608">
    <property type="entry name" value="Bmp"/>
    <property type="match status" value="1"/>
</dbReference>